<feature type="domain" description="Glyoxalase-like" evidence="1">
    <location>
        <begin position="6"/>
        <end position="107"/>
    </location>
</feature>
<name>A0A285UWM5_9ACTN</name>
<evidence type="ECO:0000313" key="2">
    <source>
        <dbReference type="EMBL" id="SOC46193.1"/>
    </source>
</evidence>
<dbReference type="AlphaFoldDB" id="A0A285UWM5"/>
<dbReference type="PANTHER" id="PTHR35908:SF1">
    <property type="entry name" value="CONSERVED PROTEIN"/>
    <property type="match status" value="1"/>
</dbReference>
<dbReference type="PANTHER" id="PTHR35908">
    <property type="entry name" value="HYPOTHETICAL FUSION PROTEIN"/>
    <property type="match status" value="1"/>
</dbReference>
<dbReference type="InterPro" id="IPR041581">
    <property type="entry name" value="Glyoxalase_6"/>
</dbReference>
<keyword evidence="3" id="KW-1185">Reference proteome</keyword>
<organism evidence="2 3">
    <name type="scientific">Blastococcus aggregatus</name>
    <dbReference type="NCBI Taxonomy" id="38502"/>
    <lineage>
        <taxon>Bacteria</taxon>
        <taxon>Bacillati</taxon>
        <taxon>Actinomycetota</taxon>
        <taxon>Actinomycetes</taxon>
        <taxon>Geodermatophilales</taxon>
        <taxon>Geodermatophilaceae</taxon>
        <taxon>Blastococcus</taxon>
    </lineage>
</organism>
<dbReference type="SUPFAM" id="SSF54593">
    <property type="entry name" value="Glyoxalase/Bleomycin resistance protein/Dihydroxybiphenyl dioxygenase"/>
    <property type="match status" value="1"/>
</dbReference>
<gene>
    <name evidence="2" type="ORF">SAMN05660748_0097</name>
</gene>
<proteinExistence type="predicted"/>
<dbReference type="Pfam" id="PF18029">
    <property type="entry name" value="Glyoxalase_6"/>
    <property type="match status" value="1"/>
</dbReference>
<dbReference type="Proteomes" id="UP000219435">
    <property type="component" value="Unassembled WGS sequence"/>
</dbReference>
<evidence type="ECO:0000313" key="3">
    <source>
        <dbReference type="Proteomes" id="UP000219435"/>
    </source>
</evidence>
<protein>
    <recommendedName>
        <fullName evidence="1">Glyoxalase-like domain-containing protein</fullName>
    </recommendedName>
</protein>
<evidence type="ECO:0000259" key="1">
    <source>
        <dbReference type="Pfam" id="PF18029"/>
    </source>
</evidence>
<sequence>MRVETLVLHSQQPRRLAEFWRDLLGYVVAPNYTSSVQLRDPEGHGPPLLIALGGARSGPGPVHMDLRPNHQAEVVAHALSLGATQVSSQETSWVVLADPDGNRFCVLQASSDYEKWRHETHLPYSESM</sequence>
<reference evidence="3" key="1">
    <citation type="submission" date="2017-08" db="EMBL/GenBank/DDBJ databases">
        <authorList>
            <person name="Varghese N."/>
            <person name="Submissions S."/>
        </authorList>
    </citation>
    <scope>NUCLEOTIDE SEQUENCE [LARGE SCALE GENOMIC DNA]</scope>
    <source>
        <strain evidence="3">DSM 4725</strain>
    </source>
</reference>
<accession>A0A285UWM5</accession>
<dbReference type="EMBL" id="OBQI01000001">
    <property type="protein sequence ID" value="SOC46193.1"/>
    <property type="molecule type" value="Genomic_DNA"/>
</dbReference>
<dbReference type="RefSeq" id="WP_097193099.1">
    <property type="nucleotide sequence ID" value="NZ_OBQI01000001.1"/>
</dbReference>
<dbReference type="OrthoDB" id="5524593at2"/>
<dbReference type="InterPro" id="IPR029068">
    <property type="entry name" value="Glyas_Bleomycin-R_OHBP_Dase"/>
</dbReference>
<dbReference type="CDD" id="cd06587">
    <property type="entry name" value="VOC"/>
    <property type="match status" value="1"/>
</dbReference>
<dbReference type="Gene3D" id="3.10.180.10">
    <property type="entry name" value="2,3-Dihydroxybiphenyl 1,2-Dioxygenase, domain 1"/>
    <property type="match status" value="1"/>
</dbReference>